<gene>
    <name evidence="2" type="ORF">HGM15179_021440</name>
</gene>
<feature type="region of interest" description="Disordered" evidence="1">
    <location>
        <begin position="91"/>
        <end position="122"/>
    </location>
</feature>
<keyword evidence="3" id="KW-1185">Reference proteome</keyword>
<feature type="non-terminal residue" evidence="2">
    <location>
        <position position="1"/>
    </location>
</feature>
<dbReference type="EMBL" id="SWJQ01003686">
    <property type="protein sequence ID" value="TRZ05666.1"/>
    <property type="molecule type" value="Genomic_DNA"/>
</dbReference>
<dbReference type="Proteomes" id="UP000796761">
    <property type="component" value="Unassembled WGS sequence"/>
</dbReference>
<name>A0A8K1D6T3_9PASS</name>
<feature type="region of interest" description="Disordered" evidence="1">
    <location>
        <begin position="40"/>
        <end position="73"/>
    </location>
</feature>
<proteinExistence type="predicted"/>
<comment type="caution">
    <text evidence="2">The sequence shown here is derived from an EMBL/GenBank/DDBJ whole genome shotgun (WGS) entry which is preliminary data.</text>
</comment>
<dbReference type="InterPro" id="IPR036392">
    <property type="entry name" value="PLAT/LH2_dom_sf"/>
</dbReference>
<evidence type="ECO:0000256" key="1">
    <source>
        <dbReference type="SAM" id="MobiDB-lite"/>
    </source>
</evidence>
<feature type="compositionally biased region" description="Basic and acidic residues" evidence="1">
    <location>
        <begin position="91"/>
        <end position="101"/>
    </location>
</feature>
<dbReference type="AlphaFoldDB" id="A0A8K1D6T3"/>
<sequence>TLWVEVTSPQPLGTLLRLHLHKEPLLSLVPDRWFCATVTVTGPHPPGDTEDVTGDVTETRLGDNEGDTGDVPTATFPCHRWLESGEMVLREGTARTPREAARVPQLLQQRREEQRERQESFE</sequence>
<evidence type="ECO:0000313" key="3">
    <source>
        <dbReference type="Proteomes" id="UP000796761"/>
    </source>
</evidence>
<organism evidence="2 3">
    <name type="scientific">Zosterops borbonicus</name>
    <dbReference type="NCBI Taxonomy" id="364589"/>
    <lineage>
        <taxon>Eukaryota</taxon>
        <taxon>Metazoa</taxon>
        <taxon>Chordata</taxon>
        <taxon>Craniata</taxon>
        <taxon>Vertebrata</taxon>
        <taxon>Euteleostomi</taxon>
        <taxon>Archelosauria</taxon>
        <taxon>Archosauria</taxon>
        <taxon>Dinosauria</taxon>
        <taxon>Saurischia</taxon>
        <taxon>Theropoda</taxon>
        <taxon>Coelurosauria</taxon>
        <taxon>Aves</taxon>
        <taxon>Neognathae</taxon>
        <taxon>Neoaves</taxon>
        <taxon>Telluraves</taxon>
        <taxon>Australaves</taxon>
        <taxon>Passeriformes</taxon>
        <taxon>Sylvioidea</taxon>
        <taxon>Zosteropidae</taxon>
        <taxon>Zosterops</taxon>
    </lineage>
</organism>
<dbReference type="Gene3D" id="2.60.60.20">
    <property type="entry name" value="PLAT/LH2 domain"/>
    <property type="match status" value="1"/>
</dbReference>
<evidence type="ECO:0000313" key="2">
    <source>
        <dbReference type="EMBL" id="TRZ05666.1"/>
    </source>
</evidence>
<reference evidence="2" key="1">
    <citation type="submission" date="2019-04" db="EMBL/GenBank/DDBJ databases">
        <title>Genome assembly of Zosterops borbonicus 15179.</title>
        <authorList>
            <person name="Leroy T."/>
            <person name="Anselmetti Y."/>
            <person name="Tilak M.-K."/>
            <person name="Nabholz B."/>
        </authorList>
    </citation>
    <scope>NUCLEOTIDE SEQUENCE</scope>
    <source>
        <strain evidence="2">HGM_15179</strain>
        <tissue evidence="2">Muscle</tissue>
    </source>
</reference>
<protein>
    <submittedName>
        <fullName evidence="2">Uncharacterized protein</fullName>
    </submittedName>
</protein>
<feature type="compositionally biased region" description="Basic and acidic residues" evidence="1">
    <location>
        <begin position="109"/>
        <end position="122"/>
    </location>
</feature>
<accession>A0A8K1D6T3</accession>
<dbReference type="SUPFAM" id="SSF49723">
    <property type="entry name" value="Lipase/lipooxygenase domain (PLAT/LH2 domain)"/>
    <property type="match status" value="1"/>
</dbReference>